<proteinExistence type="predicted"/>
<protein>
    <recommendedName>
        <fullName evidence="2">Secretion system C-terminal sorting domain-containing protein</fullName>
    </recommendedName>
</protein>
<dbReference type="EMBL" id="VSSQ01000051">
    <property type="protein sequence ID" value="MPL70235.1"/>
    <property type="molecule type" value="Genomic_DNA"/>
</dbReference>
<organism evidence="1">
    <name type="scientific">bioreactor metagenome</name>
    <dbReference type="NCBI Taxonomy" id="1076179"/>
    <lineage>
        <taxon>unclassified sequences</taxon>
        <taxon>metagenomes</taxon>
        <taxon>ecological metagenomes</taxon>
    </lineage>
</organism>
<comment type="caution">
    <text evidence="1">The sequence shown here is derived from an EMBL/GenBank/DDBJ whole genome shotgun (WGS) entry which is preliminary data.</text>
</comment>
<dbReference type="AlphaFoldDB" id="A0A644TTL3"/>
<accession>A0A644TTL3</accession>
<sequence>MSLLFGNNYNSVEPFFTIPTPEINDSTIQLIKDAFSSLPYTTELDLRSQKSNEVTLNFSNIPSNIHVYLLDSLLNKAQYLNEDPNYNLQVNAGDNAKRLYVLFSYYKEDINEFFKPEVAQEIKIWNYNNNLNIEGRDLIRYELFDIMGNKLLVEEILDDRFKTQLDLGSGIYIVRAFSSSSSKAQKISISRK</sequence>
<reference evidence="1" key="1">
    <citation type="submission" date="2019-08" db="EMBL/GenBank/DDBJ databases">
        <authorList>
            <person name="Kucharzyk K."/>
            <person name="Murdoch R.W."/>
            <person name="Higgins S."/>
            <person name="Loffler F."/>
        </authorList>
    </citation>
    <scope>NUCLEOTIDE SEQUENCE</scope>
</reference>
<evidence type="ECO:0008006" key="2">
    <source>
        <dbReference type="Google" id="ProtNLM"/>
    </source>
</evidence>
<evidence type="ECO:0000313" key="1">
    <source>
        <dbReference type="EMBL" id="MPL70235.1"/>
    </source>
</evidence>
<name>A0A644TTL3_9ZZZZ</name>
<gene>
    <name evidence="1" type="ORF">SDC9_15990</name>
</gene>